<feature type="region of interest" description="Disordered" evidence="1">
    <location>
        <begin position="1"/>
        <end position="22"/>
    </location>
</feature>
<keyword evidence="4" id="KW-1185">Reference proteome</keyword>
<dbReference type="InterPro" id="IPR010982">
    <property type="entry name" value="Lambda_DNA-bd_dom_sf"/>
</dbReference>
<dbReference type="PROSITE" id="PS50943">
    <property type="entry name" value="HTH_CROC1"/>
    <property type="match status" value="1"/>
</dbReference>
<dbReference type="SMART" id="SM00530">
    <property type="entry name" value="HTH_XRE"/>
    <property type="match status" value="1"/>
</dbReference>
<name>W4MDD8_9BACT</name>
<sequence>MAEQPFKRIVRPATAEEQKRHAEIRSQVMAEFPPSQSADRPDAPPGIPAQIRAAREVQGLTWYALAQRACISDPNIVRDIELGRDTQLSNVQAVAAALGLRLELVEEHV</sequence>
<evidence type="ECO:0000259" key="2">
    <source>
        <dbReference type="PROSITE" id="PS50943"/>
    </source>
</evidence>
<dbReference type="HOGENOM" id="CLU_2179039_0_0_7"/>
<evidence type="ECO:0000256" key="1">
    <source>
        <dbReference type="SAM" id="MobiDB-lite"/>
    </source>
</evidence>
<proteinExistence type="predicted"/>
<dbReference type="Gene3D" id="1.10.260.40">
    <property type="entry name" value="lambda repressor-like DNA-binding domains"/>
    <property type="match status" value="1"/>
</dbReference>
<comment type="caution">
    <text evidence="3">The sequence shown here is derived from an EMBL/GenBank/DDBJ whole genome shotgun (WGS) entry which is preliminary data.</text>
</comment>
<dbReference type="Pfam" id="PF01381">
    <property type="entry name" value="HTH_3"/>
    <property type="match status" value="1"/>
</dbReference>
<dbReference type="InterPro" id="IPR001387">
    <property type="entry name" value="Cro/C1-type_HTH"/>
</dbReference>
<evidence type="ECO:0000313" key="4">
    <source>
        <dbReference type="Proteomes" id="UP000019140"/>
    </source>
</evidence>
<dbReference type="SUPFAM" id="SSF47413">
    <property type="entry name" value="lambda repressor-like DNA-binding domains"/>
    <property type="match status" value="1"/>
</dbReference>
<dbReference type="AlphaFoldDB" id="W4MDD8"/>
<organism evidence="3 4">
    <name type="scientific">Candidatus Entotheonella gemina</name>
    <dbReference type="NCBI Taxonomy" id="1429439"/>
    <lineage>
        <taxon>Bacteria</taxon>
        <taxon>Pseudomonadati</taxon>
        <taxon>Nitrospinota/Tectimicrobiota group</taxon>
        <taxon>Candidatus Tectimicrobiota</taxon>
        <taxon>Candidatus Entotheonellia</taxon>
        <taxon>Candidatus Entotheonellales</taxon>
        <taxon>Candidatus Entotheonellaceae</taxon>
        <taxon>Candidatus Entotheonella</taxon>
    </lineage>
</organism>
<reference evidence="3 4" key="1">
    <citation type="journal article" date="2014" name="Nature">
        <title>An environmental bacterial taxon with a large and distinct metabolic repertoire.</title>
        <authorList>
            <person name="Wilson M.C."/>
            <person name="Mori T."/>
            <person name="Ruckert C."/>
            <person name="Uria A.R."/>
            <person name="Helf M.J."/>
            <person name="Takada K."/>
            <person name="Gernert C."/>
            <person name="Steffens U.A."/>
            <person name="Heycke N."/>
            <person name="Schmitt S."/>
            <person name="Rinke C."/>
            <person name="Helfrich E.J."/>
            <person name="Brachmann A.O."/>
            <person name="Gurgui C."/>
            <person name="Wakimoto T."/>
            <person name="Kracht M."/>
            <person name="Crusemann M."/>
            <person name="Hentschel U."/>
            <person name="Abe I."/>
            <person name="Matsunaga S."/>
            <person name="Kalinowski J."/>
            <person name="Takeyama H."/>
            <person name="Piel J."/>
        </authorList>
    </citation>
    <scope>NUCLEOTIDE SEQUENCE [LARGE SCALE GENOMIC DNA]</scope>
    <source>
        <strain evidence="4">TSY2</strain>
    </source>
</reference>
<protein>
    <recommendedName>
        <fullName evidence="2">HTH cro/C1-type domain-containing protein</fullName>
    </recommendedName>
</protein>
<dbReference type="Proteomes" id="UP000019140">
    <property type="component" value="Unassembled WGS sequence"/>
</dbReference>
<evidence type="ECO:0000313" key="3">
    <source>
        <dbReference type="EMBL" id="ETX07941.1"/>
    </source>
</evidence>
<feature type="domain" description="HTH cro/C1-type" evidence="2">
    <location>
        <begin position="51"/>
        <end position="105"/>
    </location>
</feature>
<dbReference type="EMBL" id="AZHX01000335">
    <property type="protein sequence ID" value="ETX07941.1"/>
    <property type="molecule type" value="Genomic_DNA"/>
</dbReference>
<gene>
    <name evidence="3" type="ORF">ETSY2_08265</name>
</gene>
<accession>W4MDD8</accession>
<dbReference type="GO" id="GO:0003677">
    <property type="term" value="F:DNA binding"/>
    <property type="evidence" value="ECO:0007669"/>
    <property type="project" value="InterPro"/>
</dbReference>